<keyword evidence="6" id="KW-0472">Membrane</keyword>
<name>A0ABU7I7G4_9SPHI</name>
<dbReference type="InterPro" id="IPR003661">
    <property type="entry name" value="HisK_dim/P_dom"/>
</dbReference>
<proteinExistence type="predicted"/>
<keyword evidence="9" id="KW-1185">Reference proteome</keyword>
<evidence type="ECO:0000313" key="8">
    <source>
        <dbReference type="EMBL" id="MEE1945419.1"/>
    </source>
</evidence>
<dbReference type="Pfam" id="PF02518">
    <property type="entry name" value="HATPase_c"/>
    <property type="match status" value="1"/>
</dbReference>
<sequence>MFPNARFYFVLWFCCCCLQLQAKQSNDENKKWLDYATRFYNRTVERGIFKEFDSVIVVARKGVGLTAKNDYHTLSAYSFFIGHTYKVQLKNDSAFFYLEQSARYGILGQNMAYEVMARQQINYLNRYLGRFEETKPHVKRLHQLLPLAKDDAIKDRILSALSEEYLGTGDYHKAISYILESLPLKEKILAQKKDYTSKVSLGLAYASLGNLYLQLHQNQNALNSFKLAAPYFERYMGAKIRLYINFEQVYLNMHKVDSAKIYYDKVYGAMVDKKLFYARSELSAVNRLFASYYLDKDIELAKKYATKAYQLGMESESKEAMLYALNLMGNLNYELKDYHKAVTYLEKALPGSYSFSKDVYASIMLKLAQSYEKLGNNGKALKYYKDYNALSSKIYQDKSDEQIANIEFKYKNAEKEKQIDYLSNERLAANKLLKQKNQLQLVLIIAFGLALLVIILIYRNYRNKNKSNVLLHRSNAELDLANKKLAEANQTKARLFGIISHDLRSPVSQLFTFLKLQQTRAGLLTEDQMASHQKKLIQSSTALLATMEDLLLWSKTQMEHFELHLSNVAVADLFAQVADLLQSQADAKEIQLALVVARVESISTDANLLLIILRNLVQNAINNSFEHTTVELKAGLNEKEQVYIAVTNKGEVIPNDQLQILMGNKQLKSKSSGYGLLIVKELAVKINAQLAMSSTAEHGTEMVLVFGKE</sequence>
<keyword evidence="6" id="KW-0812">Transmembrane</keyword>
<keyword evidence="3" id="KW-0808">Transferase</keyword>
<dbReference type="SMART" id="SM00028">
    <property type="entry name" value="TPR"/>
    <property type="match status" value="4"/>
</dbReference>
<feature type="domain" description="Histidine kinase" evidence="7">
    <location>
        <begin position="498"/>
        <end position="709"/>
    </location>
</feature>
<keyword evidence="4 8" id="KW-0418">Kinase</keyword>
<dbReference type="InterPro" id="IPR019734">
    <property type="entry name" value="TPR_rpt"/>
</dbReference>
<dbReference type="SUPFAM" id="SSF48452">
    <property type="entry name" value="TPR-like"/>
    <property type="match status" value="2"/>
</dbReference>
<dbReference type="Pfam" id="PF13181">
    <property type="entry name" value="TPR_8"/>
    <property type="match status" value="2"/>
</dbReference>
<protein>
    <recommendedName>
        <fullName evidence="2">histidine kinase</fullName>
        <ecNumber evidence="2">2.7.13.3</ecNumber>
    </recommendedName>
</protein>
<comment type="catalytic activity">
    <reaction evidence="1">
        <text>ATP + protein L-histidine = ADP + protein N-phospho-L-histidine.</text>
        <dbReference type="EC" id="2.7.13.3"/>
    </reaction>
</comment>
<dbReference type="PANTHER" id="PTHR43711:SF1">
    <property type="entry name" value="HISTIDINE KINASE 1"/>
    <property type="match status" value="1"/>
</dbReference>
<dbReference type="SUPFAM" id="SSF47384">
    <property type="entry name" value="Homodimeric domain of signal transducing histidine kinase"/>
    <property type="match status" value="1"/>
</dbReference>
<organism evidence="8 9">
    <name type="scientific">Pedobacter albus</name>
    <dbReference type="NCBI Taxonomy" id="3113905"/>
    <lineage>
        <taxon>Bacteria</taxon>
        <taxon>Pseudomonadati</taxon>
        <taxon>Bacteroidota</taxon>
        <taxon>Sphingobacteriia</taxon>
        <taxon>Sphingobacteriales</taxon>
        <taxon>Sphingobacteriaceae</taxon>
        <taxon>Pedobacter</taxon>
    </lineage>
</organism>
<dbReference type="PANTHER" id="PTHR43711">
    <property type="entry name" value="TWO-COMPONENT HISTIDINE KINASE"/>
    <property type="match status" value="1"/>
</dbReference>
<evidence type="ECO:0000256" key="4">
    <source>
        <dbReference type="ARBA" id="ARBA00022777"/>
    </source>
</evidence>
<feature type="transmembrane region" description="Helical" evidence="6">
    <location>
        <begin position="439"/>
        <end position="458"/>
    </location>
</feature>
<evidence type="ECO:0000256" key="2">
    <source>
        <dbReference type="ARBA" id="ARBA00012438"/>
    </source>
</evidence>
<dbReference type="InterPro" id="IPR003594">
    <property type="entry name" value="HATPase_dom"/>
</dbReference>
<dbReference type="RefSeq" id="WP_330107776.1">
    <property type="nucleotide sequence ID" value="NZ_JAZDQT010000002.1"/>
</dbReference>
<reference evidence="8 9" key="1">
    <citation type="submission" date="2024-01" db="EMBL/GenBank/DDBJ databases">
        <title>Pedobacter sp. nov., isolated from fresh soil.</title>
        <authorList>
            <person name="Le N.T.T."/>
        </authorList>
    </citation>
    <scope>NUCLEOTIDE SEQUENCE [LARGE SCALE GENOMIC DNA]</scope>
    <source>
        <strain evidence="8 9">KR3-3</strain>
    </source>
</reference>
<evidence type="ECO:0000256" key="5">
    <source>
        <dbReference type="ARBA" id="ARBA00023012"/>
    </source>
</evidence>
<evidence type="ECO:0000313" key="9">
    <source>
        <dbReference type="Proteomes" id="UP001336835"/>
    </source>
</evidence>
<keyword evidence="6" id="KW-1133">Transmembrane helix</keyword>
<dbReference type="EC" id="2.7.13.3" evidence="2"/>
<dbReference type="Gene3D" id="1.25.40.10">
    <property type="entry name" value="Tetratricopeptide repeat domain"/>
    <property type="match status" value="2"/>
</dbReference>
<dbReference type="Gene3D" id="3.30.565.10">
    <property type="entry name" value="Histidine kinase-like ATPase, C-terminal domain"/>
    <property type="match status" value="1"/>
</dbReference>
<keyword evidence="5" id="KW-0902">Two-component regulatory system</keyword>
<dbReference type="SUPFAM" id="SSF55874">
    <property type="entry name" value="ATPase domain of HSP90 chaperone/DNA topoisomerase II/histidine kinase"/>
    <property type="match status" value="1"/>
</dbReference>
<dbReference type="SMART" id="SM00388">
    <property type="entry name" value="HisKA"/>
    <property type="match status" value="1"/>
</dbReference>
<dbReference type="InterPro" id="IPR050736">
    <property type="entry name" value="Sensor_HK_Regulatory"/>
</dbReference>
<accession>A0ABU7I7G4</accession>
<evidence type="ECO:0000256" key="3">
    <source>
        <dbReference type="ARBA" id="ARBA00022679"/>
    </source>
</evidence>
<dbReference type="InterPro" id="IPR036890">
    <property type="entry name" value="HATPase_C_sf"/>
</dbReference>
<evidence type="ECO:0000259" key="7">
    <source>
        <dbReference type="PROSITE" id="PS50109"/>
    </source>
</evidence>
<dbReference type="InterPro" id="IPR036097">
    <property type="entry name" value="HisK_dim/P_sf"/>
</dbReference>
<dbReference type="Gene3D" id="1.10.287.130">
    <property type="match status" value="1"/>
</dbReference>
<evidence type="ECO:0000256" key="6">
    <source>
        <dbReference type="SAM" id="Phobius"/>
    </source>
</evidence>
<dbReference type="Proteomes" id="UP001336835">
    <property type="component" value="Unassembled WGS sequence"/>
</dbReference>
<dbReference type="EMBL" id="JAZDQT010000002">
    <property type="protein sequence ID" value="MEE1945419.1"/>
    <property type="molecule type" value="Genomic_DNA"/>
</dbReference>
<dbReference type="InterPro" id="IPR011990">
    <property type="entry name" value="TPR-like_helical_dom_sf"/>
</dbReference>
<evidence type="ECO:0000256" key="1">
    <source>
        <dbReference type="ARBA" id="ARBA00000085"/>
    </source>
</evidence>
<gene>
    <name evidence="8" type="ORF">VRU48_09890</name>
</gene>
<dbReference type="InterPro" id="IPR005467">
    <property type="entry name" value="His_kinase_dom"/>
</dbReference>
<dbReference type="CDD" id="cd00082">
    <property type="entry name" value="HisKA"/>
    <property type="match status" value="1"/>
</dbReference>
<comment type="caution">
    <text evidence="8">The sequence shown here is derived from an EMBL/GenBank/DDBJ whole genome shotgun (WGS) entry which is preliminary data.</text>
</comment>
<dbReference type="GO" id="GO:0016301">
    <property type="term" value="F:kinase activity"/>
    <property type="evidence" value="ECO:0007669"/>
    <property type="project" value="UniProtKB-KW"/>
</dbReference>
<dbReference type="SMART" id="SM00387">
    <property type="entry name" value="HATPase_c"/>
    <property type="match status" value="1"/>
</dbReference>
<dbReference type="PROSITE" id="PS50109">
    <property type="entry name" value="HIS_KIN"/>
    <property type="match status" value="1"/>
</dbReference>